<dbReference type="NCBIfam" id="NF004720">
    <property type="entry name" value="PRK06064.1"/>
    <property type="match status" value="1"/>
</dbReference>
<evidence type="ECO:0000259" key="3">
    <source>
        <dbReference type="Pfam" id="PF22691"/>
    </source>
</evidence>
<comment type="caution">
    <text evidence="4">The sequence shown here is derived from an EMBL/GenBank/DDBJ whole genome shotgun (WGS) entry which is preliminary data.</text>
</comment>
<proteinExistence type="predicted"/>
<dbReference type="PANTHER" id="PTHR42870:SF6">
    <property type="entry name" value="ACETYL-COA C-ACYLTRANSFERASE"/>
    <property type="match status" value="1"/>
</dbReference>
<accession>A0A8J8CCI4</accession>
<dbReference type="InterPro" id="IPR016039">
    <property type="entry name" value="Thiolase-like"/>
</dbReference>
<organism evidence="4 5">
    <name type="scientific">Candidatus Sysuiplasma superficiale</name>
    <dbReference type="NCBI Taxonomy" id="2823368"/>
    <lineage>
        <taxon>Archaea</taxon>
        <taxon>Methanobacteriati</taxon>
        <taxon>Thermoplasmatota</taxon>
        <taxon>Thermoplasmata</taxon>
        <taxon>Candidatus Sysuiplasmatales</taxon>
        <taxon>Candidatus Sysuiplasmataceae</taxon>
        <taxon>Candidatus Sysuiplasma</taxon>
    </lineage>
</organism>
<dbReference type="PANTHER" id="PTHR42870">
    <property type="entry name" value="ACETYL-COA C-ACETYLTRANSFERASE"/>
    <property type="match status" value="1"/>
</dbReference>
<dbReference type="Proteomes" id="UP000750197">
    <property type="component" value="Unassembled WGS sequence"/>
</dbReference>
<dbReference type="Gene3D" id="3.40.47.10">
    <property type="match status" value="1"/>
</dbReference>
<evidence type="ECO:0000313" key="4">
    <source>
        <dbReference type="EMBL" id="MBX8643450.1"/>
    </source>
</evidence>
<keyword evidence="1" id="KW-0414">Isoprene biosynthesis</keyword>
<dbReference type="GO" id="GO:0016747">
    <property type="term" value="F:acyltransferase activity, transferring groups other than amino-acyl groups"/>
    <property type="evidence" value="ECO:0007669"/>
    <property type="project" value="InterPro"/>
</dbReference>
<name>A0A8J8CCI4_9ARCH</name>
<dbReference type="CDD" id="cd00829">
    <property type="entry name" value="SCP-x_thiolase"/>
    <property type="match status" value="1"/>
</dbReference>
<dbReference type="InterPro" id="IPR055140">
    <property type="entry name" value="Thiolase_C_2"/>
</dbReference>
<dbReference type="EMBL" id="JAHEAC010000007">
    <property type="protein sequence ID" value="MBX8643450.1"/>
    <property type="molecule type" value="Genomic_DNA"/>
</dbReference>
<sequence>MRSVFVIGSSMSRFGKIAESGRESLTKVCFDAIRDAGVEASEIDSTFYSNAFGLTERQAHVGPLINSALGIPGVPSVSVESACSSSSAALHEAFVHVASGLDDICLVAGSEKLSHLGTLSATTYFAMGSDFPFEAMSGVTFPGLYANIAVAHMKRYGTTQEMLASVAIKNHANAMHNPLAHFRKRISISDYMESPVIAYPFHLYDCCPFSDGSAAVVIASEEKARALKQELVEIAASERGGSVATLQDRADITSIDGAVAAARRAFSRSHIDPGDIDVAEVHDCFTIAEIIATEDIGLFPKGEGGRAAIEGETAIGGRVAVNPSGGLKAKGHPVSATGVAQIHELYEQLTGRAGGRQVGNAEIGIAHNVGATGGSCSVHILRRVR</sequence>
<evidence type="ECO:0000313" key="5">
    <source>
        <dbReference type="Proteomes" id="UP000750197"/>
    </source>
</evidence>
<gene>
    <name evidence="4" type="ORF">KIY12_01790</name>
</gene>
<dbReference type="InterPro" id="IPR020616">
    <property type="entry name" value="Thiolase_N"/>
</dbReference>
<dbReference type="GO" id="GO:0008299">
    <property type="term" value="P:isoprenoid biosynthetic process"/>
    <property type="evidence" value="ECO:0007669"/>
    <property type="project" value="UniProtKB-KW"/>
</dbReference>
<dbReference type="PIRSF" id="PIRSF000429">
    <property type="entry name" value="Ac-CoA_Ac_transf"/>
    <property type="match status" value="1"/>
</dbReference>
<dbReference type="InterPro" id="IPR002155">
    <property type="entry name" value="Thiolase"/>
</dbReference>
<feature type="domain" description="Thiolase C-terminal" evidence="3">
    <location>
        <begin position="245"/>
        <end position="383"/>
    </location>
</feature>
<evidence type="ECO:0000256" key="1">
    <source>
        <dbReference type="ARBA" id="ARBA00023229"/>
    </source>
</evidence>
<dbReference type="Pfam" id="PF00108">
    <property type="entry name" value="Thiolase_N"/>
    <property type="match status" value="1"/>
</dbReference>
<dbReference type="AlphaFoldDB" id="A0A8J8CCI4"/>
<dbReference type="SUPFAM" id="SSF53901">
    <property type="entry name" value="Thiolase-like"/>
    <property type="match status" value="2"/>
</dbReference>
<evidence type="ECO:0000259" key="2">
    <source>
        <dbReference type="Pfam" id="PF00108"/>
    </source>
</evidence>
<reference evidence="4" key="1">
    <citation type="submission" date="2021-05" db="EMBL/GenBank/DDBJ databases">
        <title>Genomic insights into ecological role and evolution of a novel Thermoplasmata order Candidatus Sysuiplasmatales.</title>
        <authorList>
            <person name="Yuan Y."/>
        </authorList>
    </citation>
    <scope>NUCLEOTIDE SEQUENCE</scope>
    <source>
        <strain evidence="4">TUT19-bin139</strain>
    </source>
</reference>
<dbReference type="Pfam" id="PF22691">
    <property type="entry name" value="Thiolase_C_1"/>
    <property type="match status" value="1"/>
</dbReference>
<protein>
    <submittedName>
        <fullName evidence="4">Thiolase domain-containing protein</fullName>
    </submittedName>
</protein>
<feature type="domain" description="Thiolase N-terminal" evidence="2">
    <location>
        <begin position="4"/>
        <end position="222"/>
    </location>
</feature>